<dbReference type="EMBL" id="UGXT01000002">
    <property type="protein sequence ID" value="SUH36521.1"/>
    <property type="molecule type" value="Genomic_DNA"/>
</dbReference>
<gene>
    <name evidence="1" type="ORF">NCTC8261_02778</name>
</gene>
<evidence type="ECO:0000313" key="2">
    <source>
        <dbReference type="Proteomes" id="UP000254712"/>
    </source>
</evidence>
<evidence type="ECO:0000313" key="1">
    <source>
        <dbReference type="EMBL" id="SUH36521.1"/>
    </source>
</evidence>
<dbReference type="AlphaFoldDB" id="A0A379WS18"/>
<sequence>MKESFFSDADATHYIVLCYKLKVLKNELNLQLINIVSTSGYQKIK</sequence>
<organism evidence="1 2">
    <name type="scientific">Salmonella enterica I</name>
    <dbReference type="NCBI Taxonomy" id="59201"/>
    <lineage>
        <taxon>Bacteria</taxon>
        <taxon>Pseudomonadati</taxon>
        <taxon>Pseudomonadota</taxon>
        <taxon>Gammaproteobacteria</taxon>
        <taxon>Enterobacterales</taxon>
        <taxon>Enterobacteriaceae</taxon>
        <taxon>Salmonella</taxon>
    </lineage>
</organism>
<reference evidence="1 2" key="1">
    <citation type="submission" date="2018-06" db="EMBL/GenBank/DDBJ databases">
        <authorList>
            <consortium name="Pathogen Informatics"/>
            <person name="Doyle S."/>
        </authorList>
    </citation>
    <scope>NUCLEOTIDE SEQUENCE [LARGE SCALE GENOMIC DNA]</scope>
    <source>
        <strain evidence="1 2">NCTC8261</strain>
    </source>
</reference>
<proteinExistence type="predicted"/>
<dbReference type="Proteomes" id="UP000254712">
    <property type="component" value="Unassembled WGS sequence"/>
</dbReference>
<name>A0A379WS18_SALET</name>
<accession>A0A379WS18</accession>
<protein>
    <submittedName>
        <fullName evidence="1">Uncharacterized protein</fullName>
    </submittedName>
</protein>